<dbReference type="CDD" id="cd06550">
    <property type="entry name" value="TM_ABC_iron-siderophores_like"/>
    <property type="match status" value="1"/>
</dbReference>
<evidence type="ECO:0000313" key="10">
    <source>
        <dbReference type="Proteomes" id="UP001652445"/>
    </source>
</evidence>
<keyword evidence="5 8" id="KW-0812">Transmembrane</keyword>
<dbReference type="PANTHER" id="PTHR30472:SF64">
    <property type="entry name" value="IRON(3+)-HYDROXAMATE IMPORT SYSTEM PERMEASE PROTEIN FHUG"/>
    <property type="match status" value="1"/>
</dbReference>
<protein>
    <submittedName>
        <fullName evidence="9">Iron ABC transporter permease</fullName>
    </submittedName>
</protein>
<gene>
    <name evidence="9" type="ORF">OB236_01135</name>
</gene>
<organism evidence="9 10">
    <name type="scientific">Paenibacillus baimaensis</name>
    <dbReference type="NCBI Taxonomy" id="2982185"/>
    <lineage>
        <taxon>Bacteria</taxon>
        <taxon>Bacillati</taxon>
        <taxon>Bacillota</taxon>
        <taxon>Bacilli</taxon>
        <taxon>Bacillales</taxon>
        <taxon>Paenibacillaceae</taxon>
        <taxon>Paenibacillus</taxon>
    </lineage>
</organism>
<keyword evidence="10" id="KW-1185">Reference proteome</keyword>
<dbReference type="EMBL" id="JAOQIO010000005">
    <property type="protein sequence ID" value="MCU6790717.1"/>
    <property type="molecule type" value="Genomic_DNA"/>
</dbReference>
<accession>A0ABT2U868</accession>
<feature type="transmembrane region" description="Helical" evidence="8">
    <location>
        <begin position="315"/>
        <end position="334"/>
    </location>
</feature>
<dbReference type="InterPro" id="IPR000522">
    <property type="entry name" value="ABC_transptr_permease_BtuC"/>
</dbReference>
<dbReference type="SUPFAM" id="SSF81345">
    <property type="entry name" value="ABC transporter involved in vitamin B12 uptake, BtuC"/>
    <property type="match status" value="1"/>
</dbReference>
<dbReference type="PANTHER" id="PTHR30472">
    <property type="entry name" value="FERRIC ENTEROBACTIN TRANSPORT SYSTEM PERMEASE PROTEIN"/>
    <property type="match status" value="1"/>
</dbReference>
<keyword evidence="7 8" id="KW-0472">Membrane</keyword>
<comment type="subcellular location">
    <subcellularLocation>
        <location evidence="1">Cell membrane</location>
        <topology evidence="1">Multi-pass membrane protein</topology>
    </subcellularLocation>
</comment>
<evidence type="ECO:0000256" key="8">
    <source>
        <dbReference type="SAM" id="Phobius"/>
    </source>
</evidence>
<keyword evidence="4" id="KW-1003">Cell membrane</keyword>
<feature type="transmembrane region" description="Helical" evidence="8">
    <location>
        <begin position="200"/>
        <end position="219"/>
    </location>
</feature>
<feature type="transmembrane region" description="Helical" evidence="8">
    <location>
        <begin position="121"/>
        <end position="145"/>
    </location>
</feature>
<feature type="transmembrane region" description="Helical" evidence="8">
    <location>
        <begin position="64"/>
        <end position="84"/>
    </location>
</feature>
<name>A0ABT2U868_9BACL</name>
<reference evidence="9 10" key="1">
    <citation type="submission" date="2022-09" db="EMBL/GenBank/DDBJ databases">
        <authorList>
            <person name="Han X.L."/>
            <person name="Wang Q."/>
            <person name="Lu T."/>
        </authorList>
    </citation>
    <scope>NUCLEOTIDE SEQUENCE [LARGE SCALE GENOMIC DNA]</scope>
    <source>
        <strain evidence="9 10">WQ 127069</strain>
    </source>
</reference>
<feature type="transmembrane region" description="Helical" evidence="8">
    <location>
        <begin position="284"/>
        <end position="303"/>
    </location>
</feature>
<evidence type="ECO:0000256" key="5">
    <source>
        <dbReference type="ARBA" id="ARBA00022692"/>
    </source>
</evidence>
<evidence type="ECO:0000256" key="3">
    <source>
        <dbReference type="ARBA" id="ARBA00022448"/>
    </source>
</evidence>
<feature type="transmembrane region" description="Helical" evidence="8">
    <location>
        <begin position="246"/>
        <end position="272"/>
    </location>
</feature>
<comment type="caution">
    <text evidence="9">The sequence shown here is derived from an EMBL/GenBank/DDBJ whole genome shotgun (WGS) entry which is preliminary data.</text>
</comment>
<evidence type="ECO:0000313" key="9">
    <source>
        <dbReference type="EMBL" id="MCU6790717.1"/>
    </source>
</evidence>
<keyword evidence="6 8" id="KW-1133">Transmembrane helix</keyword>
<dbReference type="Pfam" id="PF01032">
    <property type="entry name" value="FecCD"/>
    <property type="match status" value="1"/>
</dbReference>
<evidence type="ECO:0000256" key="1">
    <source>
        <dbReference type="ARBA" id="ARBA00004651"/>
    </source>
</evidence>
<dbReference type="Proteomes" id="UP001652445">
    <property type="component" value="Unassembled WGS sequence"/>
</dbReference>
<comment type="similarity">
    <text evidence="2">Belongs to the binding-protein-dependent transport system permease family. FecCD subfamily.</text>
</comment>
<evidence type="ECO:0000256" key="7">
    <source>
        <dbReference type="ARBA" id="ARBA00023136"/>
    </source>
</evidence>
<dbReference type="Gene3D" id="1.10.3470.10">
    <property type="entry name" value="ABC transporter involved in vitamin B12 uptake, BtuC"/>
    <property type="match status" value="1"/>
</dbReference>
<keyword evidence="3" id="KW-0813">Transport</keyword>
<feature type="transmembrane region" description="Helical" evidence="8">
    <location>
        <begin position="96"/>
        <end position="115"/>
    </location>
</feature>
<sequence>MQQQVSNRSKKTIQVGIILLIIGLCAILISLNTGTIRLAPLQVIQTFLGHGSPDDKLVLFEYRLPRILITMLAGIGLGVSGAILQGLSRNPLADPGILGLHAGAAFGLIAFVSFFHSMKDASALLIPLFTLTGGVLSAFLIVLLAYDRQRGLLPIRLILIGIAVAAGFSAITLFLSLRLDETTYAFTARWLVGNVWGRDWIHVFALLPWILIFVPYSFLQTQSLNAFSLGDEVATGIGTSVRKQRLLLLVTAVALSSASVAMAGGIGFIGLVAPHLARRLVGPMHQHFLPIAGLIGLVILVVADTIGRSLFQPNAIPAGVVVAAIGAPYFLYLLTRSK</sequence>
<evidence type="ECO:0000256" key="6">
    <source>
        <dbReference type="ARBA" id="ARBA00022989"/>
    </source>
</evidence>
<feature type="transmembrane region" description="Helical" evidence="8">
    <location>
        <begin position="157"/>
        <end position="177"/>
    </location>
</feature>
<evidence type="ECO:0000256" key="4">
    <source>
        <dbReference type="ARBA" id="ARBA00022475"/>
    </source>
</evidence>
<dbReference type="RefSeq" id="WP_262682221.1">
    <property type="nucleotide sequence ID" value="NZ_JAOQIO010000005.1"/>
</dbReference>
<evidence type="ECO:0000256" key="2">
    <source>
        <dbReference type="ARBA" id="ARBA00007935"/>
    </source>
</evidence>
<dbReference type="InterPro" id="IPR037294">
    <property type="entry name" value="ABC_BtuC-like"/>
</dbReference>
<feature type="transmembrane region" description="Helical" evidence="8">
    <location>
        <begin position="12"/>
        <end position="31"/>
    </location>
</feature>
<proteinExistence type="inferred from homology"/>